<proteinExistence type="predicted"/>
<sequence length="235" mass="26312">MTAVLKRELRSYFTSPIAYVFIGILCALYGFQYWIVMLNGSSYYITSYVYQNMFMWSLMLLPIITMRSMCEDRKNKTDQALLTAPVSVTGIVWGKYLACLTVYLIAMLLCLVPALVIGIFSSPSWASIFGTFVGTILYGAAMLSIGVFISSMTVSQVVSAIVTFIVSVLMLMINSLAGMVQLSFLANFMNWISFNTRYQAFTAGTFSISSIVFFLSVIAVFTFLTARKLESRRWS</sequence>
<evidence type="ECO:0000256" key="1">
    <source>
        <dbReference type="ARBA" id="ARBA00004651"/>
    </source>
</evidence>
<evidence type="ECO:0000256" key="3">
    <source>
        <dbReference type="ARBA" id="ARBA00022692"/>
    </source>
</evidence>
<dbReference type="InterPro" id="IPR013525">
    <property type="entry name" value="ABC2_TM"/>
</dbReference>
<gene>
    <name evidence="8" type="ORF">DPQ25_10295</name>
</gene>
<dbReference type="PANTHER" id="PTHR30294:SF29">
    <property type="entry name" value="MULTIDRUG ABC TRANSPORTER PERMEASE YBHS-RELATED"/>
    <property type="match status" value="1"/>
</dbReference>
<evidence type="ECO:0000256" key="4">
    <source>
        <dbReference type="ARBA" id="ARBA00022989"/>
    </source>
</evidence>
<keyword evidence="5 6" id="KW-0472">Membrane</keyword>
<name>A0A328U9Y9_9FIRM</name>
<dbReference type="InterPro" id="IPR051449">
    <property type="entry name" value="ABC-2_transporter_component"/>
</dbReference>
<protein>
    <submittedName>
        <fullName evidence="8">ABC transporter</fullName>
    </submittedName>
</protein>
<evidence type="ECO:0000313" key="9">
    <source>
        <dbReference type="Proteomes" id="UP000249377"/>
    </source>
</evidence>
<feature type="transmembrane region" description="Helical" evidence="6">
    <location>
        <begin position="96"/>
        <end position="120"/>
    </location>
</feature>
<dbReference type="EMBL" id="QLYR01000007">
    <property type="protein sequence ID" value="RAQ28142.1"/>
    <property type="molecule type" value="Genomic_DNA"/>
</dbReference>
<feature type="transmembrane region" description="Helical" evidence="6">
    <location>
        <begin position="12"/>
        <end position="36"/>
    </location>
</feature>
<comment type="subcellular location">
    <subcellularLocation>
        <location evidence="1">Cell membrane</location>
        <topology evidence="1">Multi-pass membrane protein</topology>
    </subcellularLocation>
</comment>
<dbReference type="RefSeq" id="WP_112333098.1">
    <property type="nucleotide sequence ID" value="NZ_JADPHD010000006.1"/>
</dbReference>
<dbReference type="PANTHER" id="PTHR30294">
    <property type="entry name" value="MEMBRANE COMPONENT OF ABC TRANSPORTER YHHJ-RELATED"/>
    <property type="match status" value="1"/>
</dbReference>
<dbReference type="GO" id="GO:0140359">
    <property type="term" value="F:ABC-type transporter activity"/>
    <property type="evidence" value="ECO:0007669"/>
    <property type="project" value="InterPro"/>
</dbReference>
<dbReference type="GO" id="GO:0005886">
    <property type="term" value="C:plasma membrane"/>
    <property type="evidence" value="ECO:0007669"/>
    <property type="project" value="UniProtKB-SubCell"/>
</dbReference>
<dbReference type="Pfam" id="PF12698">
    <property type="entry name" value="ABC2_membrane_3"/>
    <property type="match status" value="1"/>
</dbReference>
<comment type="caution">
    <text evidence="8">The sequence shown here is derived from an EMBL/GenBank/DDBJ whole genome shotgun (WGS) entry which is preliminary data.</text>
</comment>
<reference evidence="8 9" key="1">
    <citation type="submission" date="2018-06" db="EMBL/GenBank/DDBJ databases">
        <title>Noncontiguous genome sequence of Ruminococcaceae bacterium ASD2818.</title>
        <authorList>
            <person name="Chaplin A.V."/>
            <person name="Sokolova S.R."/>
            <person name="Kochetkova T.O."/>
            <person name="Goltsov A.Y."/>
            <person name="Trofimov D.Y."/>
            <person name="Efimov B.A."/>
        </authorList>
    </citation>
    <scope>NUCLEOTIDE SEQUENCE [LARGE SCALE GENOMIC DNA]</scope>
    <source>
        <strain evidence="8 9">ASD2818</strain>
    </source>
</reference>
<organism evidence="8 9">
    <name type="scientific">Hydrogeniiclostridium mannosilyticum</name>
    <dbReference type="NCBI Taxonomy" id="2764322"/>
    <lineage>
        <taxon>Bacteria</taxon>
        <taxon>Bacillati</taxon>
        <taxon>Bacillota</taxon>
        <taxon>Clostridia</taxon>
        <taxon>Eubacteriales</taxon>
        <taxon>Acutalibacteraceae</taxon>
        <taxon>Hydrogeniiclostridium</taxon>
    </lineage>
</organism>
<feature type="transmembrane region" description="Helical" evidence="6">
    <location>
        <begin position="126"/>
        <end position="149"/>
    </location>
</feature>
<evidence type="ECO:0000256" key="5">
    <source>
        <dbReference type="ARBA" id="ARBA00023136"/>
    </source>
</evidence>
<evidence type="ECO:0000313" key="8">
    <source>
        <dbReference type="EMBL" id="RAQ28142.1"/>
    </source>
</evidence>
<keyword evidence="2" id="KW-1003">Cell membrane</keyword>
<keyword evidence="4 6" id="KW-1133">Transmembrane helix</keyword>
<keyword evidence="3 6" id="KW-0812">Transmembrane</keyword>
<keyword evidence="9" id="KW-1185">Reference proteome</keyword>
<feature type="transmembrane region" description="Helical" evidence="6">
    <location>
        <begin position="161"/>
        <end position="186"/>
    </location>
</feature>
<feature type="transmembrane region" description="Helical" evidence="6">
    <location>
        <begin position="48"/>
        <end position="66"/>
    </location>
</feature>
<dbReference type="Proteomes" id="UP000249377">
    <property type="component" value="Unassembled WGS sequence"/>
</dbReference>
<dbReference type="AlphaFoldDB" id="A0A328U9Y9"/>
<feature type="transmembrane region" description="Helical" evidence="6">
    <location>
        <begin position="206"/>
        <end position="226"/>
    </location>
</feature>
<accession>A0A328U9Y9</accession>
<evidence type="ECO:0000256" key="6">
    <source>
        <dbReference type="SAM" id="Phobius"/>
    </source>
</evidence>
<evidence type="ECO:0000256" key="2">
    <source>
        <dbReference type="ARBA" id="ARBA00022475"/>
    </source>
</evidence>
<feature type="domain" description="ABC-2 type transporter transmembrane" evidence="7">
    <location>
        <begin position="42"/>
        <end position="216"/>
    </location>
</feature>
<evidence type="ECO:0000259" key="7">
    <source>
        <dbReference type="Pfam" id="PF12698"/>
    </source>
</evidence>